<proteinExistence type="predicted"/>
<protein>
    <submittedName>
        <fullName evidence="1">Uncharacterized protein</fullName>
    </submittedName>
</protein>
<dbReference type="EMBL" id="CM037618">
    <property type="protein sequence ID" value="KAH8000092.1"/>
    <property type="molecule type" value="Genomic_DNA"/>
</dbReference>
<name>A0ACB8F4Y1_9SAUR</name>
<sequence length="415" mass="44775">MMVKHGKSHNSTEPPDGGWGWMIVLHFFLVNVSVMGTMKNFALFFVVFQENVGGSSGHIGWIGSIMSSLRFLAAPLVTTVCDMLGDRNTSLIGACLFGVGCLISTVATSLSFLCVSMGFLSGLGFACLYQVGAVMVVKYFKKRLALANAISRSGMGLCVLLAPFVQLLIENYGWQGSLLIYGGMMLNLVPSSMLLWPANVNRTKDVGIRNDDIQISTSCKFPETFEHCQNKISTSELVSMDPAGNRNESVLSLSKFANRLEEFGGSYPPRQLAYFVPTFHLAARAKTLGIDPMDAAYIISVAGITETVCLLLSGWIADQNWTKKYHYHKAYLILCGVTNLLGPLATTFPVLMTYAVVFAIFSGGYLALLLPVLVDLVGAPSFHSALGLSSFIAGFGVIAGPPIAGIRSTKIKQKT</sequence>
<dbReference type="Proteomes" id="UP000827872">
    <property type="component" value="Linkage Group LG05"/>
</dbReference>
<reference evidence="1" key="1">
    <citation type="submission" date="2021-08" db="EMBL/GenBank/DDBJ databases">
        <title>The first chromosome-level gecko genome reveals the dynamic sex chromosomes of Neotropical dwarf geckos (Sphaerodactylidae: Sphaerodactylus).</title>
        <authorList>
            <person name="Pinto B.J."/>
            <person name="Keating S.E."/>
            <person name="Gamble T."/>
        </authorList>
    </citation>
    <scope>NUCLEOTIDE SEQUENCE</scope>
    <source>
        <strain evidence="1">TG3544</strain>
    </source>
</reference>
<evidence type="ECO:0000313" key="2">
    <source>
        <dbReference type="Proteomes" id="UP000827872"/>
    </source>
</evidence>
<evidence type="ECO:0000313" key="1">
    <source>
        <dbReference type="EMBL" id="KAH8000092.1"/>
    </source>
</evidence>
<gene>
    <name evidence="1" type="ORF">K3G42_022424</name>
</gene>
<organism evidence="1 2">
    <name type="scientific">Sphaerodactylus townsendi</name>
    <dbReference type="NCBI Taxonomy" id="933632"/>
    <lineage>
        <taxon>Eukaryota</taxon>
        <taxon>Metazoa</taxon>
        <taxon>Chordata</taxon>
        <taxon>Craniata</taxon>
        <taxon>Vertebrata</taxon>
        <taxon>Euteleostomi</taxon>
        <taxon>Lepidosauria</taxon>
        <taxon>Squamata</taxon>
        <taxon>Bifurcata</taxon>
        <taxon>Gekkota</taxon>
        <taxon>Sphaerodactylidae</taxon>
        <taxon>Sphaerodactylus</taxon>
    </lineage>
</organism>
<comment type="caution">
    <text evidence="1">The sequence shown here is derived from an EMBL/GenBank/DDBJ whole genome shotgun (WGS) entry which is preliminary data.</text>
</comment>
<accession>A0ACB8F4Y1</accession>
<keyword evidence="2" id="KW-1185">Reference proteome</keyword>